<dbReference type="Pfam" id="PF13155">
    <property type="entry name" value="Toprim_2"/>
    <property type="match status" value="1"/>
</dbReference>
<accession>A0A521DFF1</accession>
<dbReference type="RefSeq" id="WP_246098707.1">
    <property type="nucleotide sequence ID" value="NZ_FXTK01000007.1"/>
</dbReference>
<dbReference type="Proteomes" id="UP000319014">
    <property type="component" value="Unassembled WGS sequence"/>
</dbReference>
<dbReference type="GO" id="GO:0003697">
    <property type="term" value="F:single-stranded DNA binding"/>
    <property type="evidence" value="ECO:0007669"/>
    <property type="project" value="InterPro"/>
</dbReference>
<dbReference type="GO" id="GO:0005524">
    <property type="term" value="F:ATP binding"/>
    <property type="evidence" value="ECO:0007669"/>
    <property type="project" value="InterPro"/>
</dbReference>
<protein>
    <submittedName>
        <fullName evidence="2">Twinkle protein</fullName>
    </submittedName>
</protein>
<sequence>MTNDPIEYLTKVRKLDAELLLEMGIKAVDHPQLGPAVALTYKRDGKAYAAKFRATDRKDWRSTAEVSRGLFNEDCLRGGDCPVVITEGEIDALSVIQAGYSRVVSLPDGWTEEGGKRQVLIDAEAALRAAPHVIVAGDADEVGAGLPKVVANILAGHDVRFVTWPEGCKDANDVLVKFGEGEVARRLTEAKRIDPPGGIITGISDMPPMPARRVLRMGMSPYDNLLAFEVGTMSVGTGTPGAGKSTFTTFAAYHVAQHEQIRIGIMGFETHPHRTRDHLARLYAGKAWDDLGDQERCEFTAFADAHFRIVHRTFDGDDKHNLGWLRSMIYTLAVRDECKLIVVDPWNELEHLPEPGESMTSYINFALQQIRQWAQQFDTHICVIAHPRKMGTDGKPRSPTGYDIADSAAFFNKPALGFSVHKEEDEDAGESWVRVTTWKVRETQLYGFEPGNVRLNFHRHDMSYTRFEGQRQYIRSKSAAGA</sequence>
<dbReference type="InterPro" id="IPR027417">
    <property type="entry name" value="P-loop_NTPase"/>
</dbReference>
<evidence type="ECO:0000313" key="2">
    <source>
        <dbReference type="EMBL" id="SMO69670.1"/>
    </source>
</evidence>
<dbReference type="SUPFAM" id="SSF52540">
    <property type="entry name" value="P-loop containing nucleoside triphosphate hydrolases"/>
    <property type="match status" value="1"/>
</dbReference>
<dbReference type="AlphaFoldDB" id="A0A521DFF1"/>
<evidence type="ECO:0000259" key="1">
    <source>
        <dbReference type="PROSITE" id="PS51199"/>
    </source>
</evidence>
<feature type="domain" description="SF4 helicase" evidence="1">
    <location>
        <begin position="208"/>
        <end position="471"/>
    </location>
</feature>
<dbReference type="GO" id="GO:0006260">
    <property type="term" value="P:DNA replication"/>
    <property type="evidence" value="ECO:0007669"/>
    <property type="project" value="InterPro"/>
</dbReference>
<dbReference type="CDD" id="cd01029">
    <property type="entry name" value="TOPRIM_primases"/>
    <property type="match status" value="1"/>
</dbReference>
<dbReference type="PANTHER" id="PTHR12873:SF0">
    <property type="entry name" value="TWINKLE MTDNA HELICASE"/>
    <property type="match status" value="1"/>
</dbReference>
<dbReference type="Pfam" id="PF13481">
    <property type="entry name" value="AAA_25"/>
    <property type="match status" value="1"/>
</dbReference>
<proteinExistence type="predicted"/>
<dbReference type="GO" id="GO:0043139">
    <property type="term" value="F:5'-3' DNA helicase activity"/>
    <property type="evidence" value="ECO:0007669"/>
    <property type="project" value="InterPro"/>
</dbReference>
<dbReference type="InterPro" id="IPR007694">
    <property type="entry name" value="DNA_helicase_DnaB-like_C"/>
</dbReference>
<dbReference type="EMBL" id="FXTK01000007">
    <property type="protein sequence ID" value="SMO69670.1"/>
    <property type="molecule type" value="Genomic_DNA"/>
</dbReference>
<dbReference type="PROSITE" id="PS51199">
    <property type="entry name" value="SF4_HELICASE"/>
    <property type="match status" value="1"/>
</dbReference>
<name>A0A521DFF1_9RHOB</name>
<dbReference type="InterPro" id="IPR034154">
    <property type="entry name" value="TOPRIM_DnaG/twinkle"/>
</dbReference>
<reference evidence="2 3" key="1">
    <citation type="submission" date="2017-05" db="EMBL/GenBank/DDBJ databases">
        <authorList>
            <person name="Varghese N."/>
            <person name="Submissions S."/>
        </authorList>
    </citation>
    <scope>NUCLEOTIDE SEQUENCE [LARGE SCALE GENOMIC DNA]</scope>
    <source>
        <strain evidence="2 3">DSM 100094</strain>
    </source>
</reference>
<dbReference type="Gene3D" id="3.40.1360.10">
    <property type="match status" value="1"/>
</dbReference>
<dbReference type="SUPFAM" id="SSF56731">
    <property type="entry name" value="DNA primase core"/>
    <property type="match status" value="1"/>
</dbReference>
<dbReference type="InterPro" id="IPR027032">
    <property type="entry name" value="Twinkle-like"/>
</dbReference>
<keyword evidence="3" id="KW-1185">Reference proteome</keyword>
<dbReference type="PANTHER" id="PTHR12873">
    <property type="entry name" value="T7-LIKE MITOCHONDRIAL DNA HELICASE"/>
    <property type="match status" value="1"/>
</dbReference>
<gene>
    <name evidence="2" type="ORF">SAMN06265221_107124</name>
</gene>
<dbReference type="Gene3D" id="3.40.50.300">
    <property type="entry name" value="P-loop containing nucleotide triphosphate hydrolases"/>
    <property type="match status" value="1"/>
</dbReference>
<evidence type="ECO:0000313" key="3">
    <source>
        <dbReference type="Proteomes" id="UP000319014"/>
    </source>
</evidence>
<organism evidence="2 3">
    <name type="scientific">Paracoccus laeviglucosivorans</name>
    <dbReference type="NCBI Taxonomy" id="1197861"/>
    <lineage>
        <taxon>Bacteria</taxon>
        <taxon>Pseudomonadati</taxon>
        <taxon>Pseudomonadota</taxon>
        <taxon>Alphaproteobacteria</taxon>
        <taxon>Rhodobacterales</taxon>
        <taxon>Paracoccaceae</taxon>
        <taxon>Paracoccus</taxon>
    </lineage>
</organism>